<comment type="caution">
    <text evidence="2">The sequence shown here is derived from an EMBL/GenBank/DDBJ whole genome shotgun (WGS) entry which is preliminary data.</text>
</comment>
<dbReference type="AlphaFoldDB" id="A0A0F0I7H9"/>
<dbReference type="Proteomes" id="UP000033540">
    <property type="component" value="Unassembled WGS sequence"/>
</dbReference>
<evidence type="ECO:0000313" key="2">
    <source>
        <dbReference type="EMBL" id="KJK61908.1"/>
    </source>
</evidence>
<keyword evidence="1" id="KW-0732">Signal</keyword>
<evidence type="ECO:0000313" key="3">
    <source>
        <dbReference type="Proteomes" id="UP000033540"/>
    </source>
</evidence>
<feature type="chain" id="PRO_5002443230" description="Fungal calcium binding protein domain-containing protein" evidence="1">
    <location>
        <begin position="18"/>
        <end position="143"/>
    </location>
</feature>
<dbReference type="Gene3D" id="1.10.1740.120">
    <property type="match status" value="1"/>
</dbReference>
<reference evidence="2 3" key="1">
    <citation type="submission" date="2015-02" db="EMBL/GenBank/DDBJ databases">
        <title>Draft genome sequence of Aspergillus parasiticus SU-1.</title>
        <authorList>
            <person name="Yu J."/>
            <person name="Fedorova N."/>
            <person name="Yin Y."/>
            <person name="Losada L."/>
            <person name="Zafar N."/>
            <person name="Taujale R."/>
            <person name="Ehrlich K.C."/>
            <person name="Bhatnagar D."/>
            <person name="Cleveland T.E."/>
            <person name="Bennett J.W."/>
            <person name="Nierman W.C."/>
        </authorList>
    </citation>
    <scope>NUCLEOTIDE SEQUENCE [LARGE SCALE GENOMIC DNA]</scope>
    <source>
        <strain evidence="3">ATCC 56775 / NRRL 5862 / SRRC 143 / SU-1</strain>
    </source>
</reference>
<evidence type="ECO:0000256" key="1">
    <source>
        <dbReference type="SAM" id="SignalP"/>
    </source>
</evidence>
<gene>
    <name evidence="2" type="ORF">P875_00086562</name>
</gene>
<accession>A0A0F0I7H9</accession>
<name>A0A0F0I7H9_ASPPU</name>
<feature type="signal peptide" evidence="1">
    <location>
        <begin position="1"/>
        <end position="17"/>
    </location>
</feature>
<protein>
    <recommendedName>
        <fullName evidence="4">Fungal calcium binding protein domain-containing protein</fullName>
    </recommendedName>
</protein>
<evidence type="ECO:0008006" key="4">
    <source>
        <dbReference type="Google" id="ProtNLM"/>
    </source>
</evidence>
<organism evidence="2 3">
    <name type="scientific">Aspergillus parasiticus (strain ATCC 56775 / NRRL 5862 / SRRC 143 / SU-1)</name>
    <dbReference type="NCBI Taxonomy" id="1403190"/>
    <lineage>
        <taxon>Eukaryota</taxon>
        <taxon>Fungi</taxon>
        <taxon>Dikarya</taxon>
        <taxon>Ascomycota</taxon>
        <taxon>Pezizomycotina</taxon>
        <taxon>Eurotiomycetes</taxon>
        <taxon>Eurotiomycetidae</taxon>
        <taxon>Eurotiales</taxon>
        <taxon>Aspergillaceae</taxon>
        <taxon>Aspergillus</taxon>
        <taxon>Aspergillus subgen. Circumdati</taxon>
    </lineage>
</organism>
<dbReference type="OrthoDB" id="4438114at2759"/>
<dbReference type="EMBL" id="JZEE01000656">
    <property type="protein sequence ID" value="KJK61908.1"/>
    <property type="molecule type" value="Genomic_DNA"/>
</dbReference>
<proteinExistence type="predicted"/>
<sequence length="143" mass="14968">MRVSTLAVALCASVAIAAPTETPDLHNILQAFNASKIVQDAGPVLESLLVTGNCNIPACFQQLIPAVQKCNAAIVGGGSDIASDLECVSSVIADLVPNQISFSLSLGVISMLVLGWESLVWERRGLRADCTLCYGGYSGCVNW</sequence>